<dbReference type="AlphaFoldDB" id="A0A7W3M0Q1"/>
<name>A0A7W3M0Q1_ACTNM</name>
<comment type="caution">
    <text evidence="1">The sequence shown here is derived from an EMBL/GenBank/DDBJ whole genome shotgun (WGS) entry which is preliminary data.</text>
</comment>
<organism evidence="1 2">
    <name type="scientific">Actinomadura namibiensis</name>
    <dbReference type="NCBI Taxonomy" id="182080"/>
    <lineage>
        <taxon>Bacteria</taxon>
        <taxon>Bacillati</taxon>
        <taxon>Actinomycetota</taxon>
        <taxon>Actinomycetes</taxon>
        <taxon>Streptosporangiales</taxon>
        <taxon>Thermomonosporaceae</taxon>
        <taxon>Actinomadura</taxon>
    </lineage>
</organism>
<evidence type="ECO:0000313" key="2">
    <source>
        <dbReference type="Proteomes" id="UP000572680"/>
    </source>
</evidence>
<evidence type="ECO:0000313" key="1">
    <source>
        <dbReference type="EMBL" id="MBA8957713.1"/>
    </source>
</evidence>
<dbReference type="EMBL" id="JACJIA010000029">
    <property type="protein sequence ID" value="MBA8957713.1"/>
    <property type="molecule type" value="Genomic_DNA"/>
</dbReference>
<gene>
    <name evidence="1" type="ORF">HNR61_009412</name>
</gene>
<sequence length="105" mass="11300">MTNTIIPLPVARDHMTYLGALAFALPRIDLEAWSPEPLAGECAEDVEARLAAADDFLSDLLEEFAGDVAVQERELLACLLGEYRDLETAGALLTELRATLQGVAA</sequence>
<keyword evidence="2" id="KW-1185">Reference proteome</keyword>
<reference evidence="1 2" key="1">
    <citation type="submission" date="2020-08" db="EMBL/GenBank/DDBJ databases">
        <title>Genomic Encyclopedia of Type Strains, Phase IV (KMG-IV): sequencing the most valuable type-strain genomes for metagenomic binning, comparative biology and taxonomic classification.</title>
        <authorList>
            <person name="Goeker M."/>
        </authorList>
    </citation>
    <scope>NUCLEOTIDE SEQUENCE [LARGE SCALE GENOMIC DNA]</scope>
    <source>
        <strain evidence="1 2">DSM 44197</strain>
    </source>
</reference>
<protein>
    <submittedName>
        <fullName evidence="1">Uncharacterized protein</fullName>
    </submittedName>
</protein>
<dbReference type="RefSeq" id="WP_182849509.1">
    <property type="nucleotide sequence ID" value="NZ_BAAALP010000091.1"/>
</dbReference>
<proteinExistence type="predicted"/>
<accession>A0A7W3M0Q1</accession>
<dbReference type="Proteomes" id="UP000572680">
    <property type="component" value="Unassembled WGS sequence"/>
</dbReference>